<dbReference type="InterPro" id="IPR033655">
    <property type="entry name" value="TGS_RelA/SpoT"/>
</dbReference>
<dbReference type="Pfam" id="PF13291">
    <property type="entry name" value="ACT_4"/>
    <property type="match status" value="1"/>
</dbReference>
<dbReference type="FunFam" id="1.10.3210.10:FF:000001">
    <property type="entry name" value="GTP pyrophosphokinase RelA"/>
    <property type="match status" value="1"/>
</dbReference>
<name>A0A9D1HAB7_9FLAO</name>
<organism evidence="5 6">
    <name type="scientific">Candidatus Merdimorpha stercoravium</name>
    <dbReference type="NCBI Taxonomy" id="2840863"/>
    <lineage>
        <taxon>Bacteria</taxon>
        <taxon>Pseudomonadati</taxon>
        <taxon>Bacteroidota</taxon>
        <taxon>Flavobacteriia</taxon>
        <taxon>Flavobacteriales</taxon>
        <taxon>Candidatus Merdimorpha</taxon>
    </lineage>
</organism>
<evidence type="ECO:0000259" key="3">
    <source>
        <dbReference type="PROSITE" id="PS51831"/>
    </source>
</evidence>
<comment type="similarity">
    <text evidence="2">Belongs to the relA/spoT family.</text>
</comment>
<dbReference type="SUPFAM" id="SSF55021">
    <property type="entry name" value="ACT-like"/>
    <property type="match status" value="1"/>
</dbReference>
<dbReference type="InterPro" id="IPR003607">
    <property type="entry name" value="HD/PDEase_dom"/>
</dbReference>
<dbReference type="EMBL" id="DVLY01000019">
    <property type="protein sequence ID" value="HIT97372.1"/>
    <property type="molecule type" value="Genomic_DNA"/>
</dbReference>
<dbReference type="CDD" id="cd04876">
    <property type="entry name" value="ACT_RelA-SpoT"/>
    <property type="match status" value="1"/>
</dbReference>
<dbReference type="SUPFAM" id="SSF109604">
    <property type="entry name" value="HD-domain/PDEase-like"/>
    <property type="match status" value="1"/>
</dbReference>
<feature type="domain" description="HD" evidence="3">
    <location>
        <begin position="64"/>
        <end position="163"/>
    </location>
</feature>
<evidence type="ECO:0000259" key="4">
    <source>
        <dbReference type="PROSITE" id="PS51880"/>
    </source>
</evidence>
<dbReference type="PANTHER" id="PTHR21262">
    <property type="entry name" value="GUANOSINE-3',5'-BIS DIPHOSPHATE 3'-PYROPHOSPHOHYDROLASE"/>
    <property type="match status" value="1"/>
</dbReference>
<dbReference type="Pfam" id="PF13328">
    <property type="entry name" value="HD_4"/>
    <property type="match status" value="1"/>
</dbReference>
<comment type="function">
    <text evidence="2">In eubacteria ppGpp (guanosine 3'-diphosphate 5'-diphosphate) is a mediator of the stringent response that coordinates a variety of cellular activities in response to changes in nutritional abundance.</text>
</comment>
<dbReference type="InterPro" id="IPR002912">
    <property type="entry name" value="ACT_dom"/>
</dbReference>
<dbReference type="InterPro" id="IPR004811">
    <property type="entry name" value="RelA/Spo_fam"/>
</dbReference>
<dbReference type="Pfam" id="PF02824">
    <property type="entry name" value="TGS"/>
    <property type="match status" value="1"/>
</dbReference>
<dbReference type="InterPro" id="IPR004095">
    <property type="entry name" value="TGS"/>
</dbReference>
<dbReference type="SMART" id="SM00471">
    <property type="entry name" value="HDc"/>
    <property type="match status" value="1"/>
</dbReference>
<evidence type="ECO:0000313" key="6">
    <source>
        <dbReference type="Proteomes" id="UP000824161"/>
    </source>
</evidence>
<dbReference type="InterPro" id="IPR012675">
    <property type="entry name" value="Beta-grasp_dom_sf"/>
</dbReference>
<evidence type="ECO:0000313" key="5">
    <source>
        <dbReference type="EMBL" id="HIT97372.1"/>
    </source>
</evidence>
<comment type="pathway">
    <text evidence="1">Purine metabolism.</text>
</comment>
<dbReference type="GO" id="GO:0015969">
    <property type="term" value="P:guanosine tetraphosphate metabolic process"/>
    <property type="evidence" value="ECO:0007669"/>
    <property type="project" value="InterPro"/>
</dbReference>
<evidence type="ECO:0000256" key="2">
    <source>
        <dbReference type="RuleBase" id="RU003847"/>
    </source>
</evidence>
<dbReference type="Pfam" id="PF04607">
    <property type="entry name" value="RelA_SpoT"/>
    <property type="match status" value="1"/>
</dbReference>
<dbReference type="NCBIfam" id="TIGR00691">
    <property type="entry name" value="spoT_relA"/>
    <property type="match status" value="1"/>
</dbReference>
<dbReference type="InterPro" id="IPR007685">
    <property type="entry name" value="RelA_SpoT"/>
</dbReference>
<dbReference type="SMART" id="SM00954">
    <property type="entry name" value="RelA_SpoT"/>
    <property type="match status" value="1"/>
</dbReference>
<reference evidence="5" key="1">
    <citation type="submission" date="2020-10" db="EMBL/GenBank/DDBJ databases">
        <authorList>
            <person name="Gilroy R."/>
        </authorList>
    </citation>
    <scope>NUCLEOTIDE SEQUENCE</scope>
    <source>
        <strain evidence="5">1383</strain>
    </source>
</reference>
<dbReference type="PROSITE" id="PS51831">
    <property type="entry name" value="HD"/>
    <property type="match status" value="1"/>
</dbReference>
<dbReference type="InterPro" id="IPR043519">
    <property type="entry name" value="NT_sf"/>
</dbReference>
<dbReference type="PROSITE" id="PS51880">
    <property type="entry name" value="TGS"/>
    <property type="match status" value="1"/>
</dbReference>
<sequence length="739" mass="83606">MPPSKAPVPEISHKEALDILKAYRRLLQSIPHALSREDLALIHKAFKQAAEAHRHQRRRSGEPYIFHPIAVATIVATQMSLDATAIASALLHDVVEDTDVTLEDIEREYGPTIARIIDGLTKISGISDSNVSVQAENFRKMLITISNDIRVILIKLADRLHNMQTMGAMIRQKQQKIASETLYIYAPLAHRLGLYNIKTEMEDLSLKYTEPEAYENIVRLLRESDQAQKAYIARFIAEVKDMLDREDLDYTITGRNKSIYSIYKKMVNKGVSFDEVYDRFAIRIVYKCPEEQEKFCAWKIYSIVTDKFHPNPGRLRDWIATPKSTGYEALHITVMGPENRWVEVQIRSERMNELAEKGYAAHYKYKHAGEPSDKYMDEWIAKVRDTLEQAEVNAADLVNEFKLNLLVGEIFVFTPKGDLRSLPKGATALDFAFAIHSAIGTRCLGAKVNGTLVPLNYILQSGDQVEIITGKNQKPKAQWLEFVKTTRARNKIKAALNEDVRETARYGREILERKLKHLKIDLTEKTVNELVAYLKAENSQDMFYRFGKGLVDNNTLKQFVAGRGGFFTNLLRRAPIVGAAVRPAAAEEKPHYDRLVFGDNEDKFSYTLASCCNPQPGDDVFGFVTVGKGIVVHRKDCLNATDMLSNYGYRVLTAKWIDSTQEEARVTLDVTGVDSVGVLNHLTQIISEEMGINIDSISIKSKAGMFNGEVSMVLKNRLQLKKLVEKIQQIDTVKSVSIK</sequence>
<dbReference type="Gene3D" id="3.30.70.260">
    <property type="match status" value="1"/>
</dbReference>
<reference evidence="5" key="2">
    <citation type="journal article" date="2021" name="PeerJ">
        <title>Extensive microbial diversity within the chicken gut microbiome revealed by metagenomics and culture.</title>
        <authorList>
            <person name="Gilroy R."/>
            <person name="Ravi A."/>
            <person name="Getino M."/>
            <person name="Pursley I."/>
            <person name="Horton D.L."/>
            <person name="Alikhan N.F."/>
            <person name="Baker D."/>
            <person name="Gharbi K."/>
            <person name="Hall N."/>
            <person name="Watson M."/>
            <person name="Adriaenssens E.M."/>
            <person name="Foster-Nyarko E."/>
            <person name="Jarju S."/>
            <person name="Secka A."/>
            <person name="Antonio M."/>
            <person name="Oren A."/>
            <person name="Chaudhuri R.R."/>
            <person name="La Ragione R."/>
            <person name="Hildebrand F."/>
            <person name="Pallen M.J."/>
        </authorList>
    </citation>
    <scope>NUCLEOTIDE SEQUENCE</scope>
    <source>
        <strain evidence="5">1383</strain>
    </source>
</reference>
<dbReference type="CDD" id="cd01668">
    <property type="entry name" value="TGS_RSH"/>
    <property type="match status" value="1"/>
</dbReference>
<protein>
    <submittedName>
        <fullName evidence="5">Bifunctional (P)ppGpp synthetase/guanosine-3',5'-bis(Diphosphate) 3'-pyrophosphohydrolase</fullName>
    </submittedName>
</protein>
<feature type="domain" description="TGS" evidence="4">
    <location>
        <begin position="408"/>
        <end position="469"/>
    </location>
</feature>
<dbReference type="AlphaFoldDB" id="A0A9D1HAB7"/>
<dbReference type="CDD" id="cd00077">
    <property type="entry name" value="HDc"/>
    <property type="match status" value="1"/>
</dbReference>
<dbReference type="SUPFAM" id="SSF81301">
    <property type="entry name" value="Nucleotidyltransferase"/>
    <property type="match status" value="1"/>
</dbReference>
<dbReference type="Gene3D" id="3.10.20.30">
    <property type="match status" value="1"/>
</dbReference>
<gene>
    <name evidence="5" type="ORF">IAC44_00880</name>
</gene>
<dbReference type="GO" id="GO:0005886">
    <property type="term" value="C:plasma membrane"/>
    <property type="evidence" value="ECO:0007669"/>
    <property type="project" value="TreeGrafter"/>
</dbReference>
<proteinExistence type="inferred from homology"/>
<comment type="caution">
    <text evidence="5">The sequence shown here is derived from an EMBL/GenBank/DDBJ whole genome shotgun (WGS) entry which is preliminary data.</text>
</comment>
<dbReference type="Gene3D" id="1.10.3210.10">
    <property type="entry name" value="Hypothetical protein af1432"/>
    <property type="match status" value="1"/>
</dbReference>
<dbReference type="PANTHER" id="PTHR21262:SF31">
    <property type="entry name" value="GTP PYROPHOSPHOKINASE"/>
    <property type="match status" value="1"/>
</dbReference>
<dbReference type="Gene3D" id="3.30.460.10">
    <property type="entry name" value="Beta Polymerase, domain 2"/>
    <property type="match status" value="1"/>
</dbReference>
<accession>A0A9D1HAB7</accession>
<dbReference type="SUPFAM" id="SSF81271">
    <property type="entry name" value="TGS-like"/>
    <property type="match status" value="1"/>
</dbReference>
<dbReference type="InterPro" id="IPR006674">
    <property type="entry name" value="HD_domain"/>
</dbReference>
<evidence type="ECO:0000256" key="1">
    <source>
        <dbReference type="ARBA" id="ARBA00025704"/>
    </source>
</evidence>
<dbReference type="CDD" id="cd05399">
    <property type="entry name" value="NT_Rel-Spo_like"/>
    <property type="match status" value="1"/>
</dbReference>
<dbReference type="FunFam" id="3.10.20.30:FF:000002">
    <property type="entry name" value="GTP pyrophosphokinase (RelA/SpoT)"/>
    <property type="match status" value="1"/>
</dbReference>
<dbReference type="InterPro" id="IPR012676">
    <property type="entry name" value="TGS-like"/>
</dbReference>
<dbReference type="Proteomes" id="UP000824161">
    <property type="component" value="Unassembled WGS sequence"/>
</dbReference>
<dbReference type="InterPro" id="IPR045865">
    <property type="entry name" value="ACT-like_dom_sf"/>
</dbReference>